<dbReference type="Pfam" id="PF03551">
    <property type="entry name" value="PadR"/>
    <property type="match status" value="1"/>
</dbReference>
<evidence type="ECO:0000313" key="3">
    <source>
        <dbReference type="EMBL" id="GAA4231697.1"/>
    </source>
</evidence>
<comment type="caution">
    <text evidence="3">The sequence shown here is derived from an EMBL/GenBank/DDBJ whole genome shotgun (WGS) entry which is preliminary data.</text>
</comment>
<evidence type="ECO:0000256" key="1">
    <source>
        <dbReference type="SAM" id="MobiDB-lite"/>
    </source>
</evidence>
<name>A0ABP8C1S5_9ACTN</name>
<dbReference type="RefSeq" id="WP_344896108.1">
    <property type="nucleotide sequence ID" value="NZ_BAABAS010000006.1"/>
</dbReference>
<dbReference type="InterPro" id="IPR005149">
    <property type="entry name" value="Tscrpt_reg_PadR_N"/>
</dbReference>
<dbReference type="Gene3D" id="1.10.10.10">
    <property type="entry name" value="Winged helix-like DNA-binding domain superfamily/Winged helix DNA-binding domain"/>
    <property type="match status" value="1"/>
</dbReference>
<dbReference type="InterPro" id="IPR036390">
    <property type="entry name" value="WH_DNA-bd_sf"/>
</dbReference>
<accession>A0ABP8C1S5</accession>
<dbReference type="Proteomes" id="UP001501710">
    <property type="component" value="Unassembled WGS sequence"/>
</dbReference>
<feature type="region of interest" description="Disordered" evidence="1">
    <location>
        <begin position="96"/>
        <end position="116"/>
    </location>
</feature>
<keyword evidence="4" id="KW-1185">Reference proteome</keyword>
<protein>
    <submittedName>
        <fullName evidence="3">PadR family transcriptional regulator</fullName>
    </submittedName>
</protein>
<dbReference type="InterPro" id="IPR052509">
    <property type="entry name" value="Metal_resp_DNA-bind_regulator"/>
</dbReference>
<proteinExistence type="predicted"/>
<dbReference type="SUPFAM" id="SSF46785">
    <property type="entry name" value="Winged helix' DNA-binding domain"/>
    <property type="match status" value="1"/>
</dbReference>
<feature type="domain" description="Transcription regulator PadR N-terminal" evidence="2">
    <location>
        <begin position="37"/>
        <end position="86"/>
    </location>
</feature>
<dbReference type="PANTHER" id="PTHR33169">
    <property type="entry name" value="PADR-FAMILY TRANSCRIPTIONAL REGULATOR"/>
    <property type="match status" value="1"/>
</dbReference>
<sequence>MAKGPRMTLQTQMVLRQALLEPGREWYGLEMVQATGLPSGTIYPIITRLEQCGWIASRWEDPSEHEAAGRPRRRYYQLTQDGTEAARLALAKAHQSRTAAPIPWGSLHPRTPGATS</sequence>
<dbReference type="InterPro" id="IPR036388">
    <property type="entry name" value="WH-like_DNA-bd_sf"/>
</dbReference>
<dbReference type="PANTHER" id="PTHR33169:SF14">
    <property type="entry name" value="TRANSCRIPTIONAL REGULATOR RV3488"/>
    <property type="match status" value="1"/>
</dbReference>
<evidence type="ECO:0000313" key="4">
    <source>
        <dbReference type="Proteomes" id="UP001501710"/>
    </source>
</evidence>
<organism evidence="3 4">
    <name type="scientific">Actinomadura meridiana</name>
    <dbReference type="NCBI Taxonomy" id="559626"/>
    <lineage>
        <taxon>Bacteria</taxon>
        <taxon>Bacillati</taxon>
        <taxon>Actinomycetota</taxon>
        <taxon>Actinomycetes</taxon>
        <taxon>Streptosporangiales</taxon>
        <taxon>Thermomonosporaceae</taxon>
        <taxon>Actinomadura</taxon>
    </lineage>
</organism>
<reference evidence="4" key="1">
    <citation type="journal article" date="2019" name="Int. J. Syst. Evol. Microbiol.">
        <title>The Global Catalogue of Microorganisms (GCM) 10K type strain sequencing project: providing services to taxonomists for standard genome sequencing and annotation.</title>
        <authorList>
            <consortium name="The Broad Institute Genomics Platform"/>
            <consortium name="The Broad Institute Genome Sequencing Center for Infectious Disease"/>
            <person name="Wu L."/>
            <person name="Ma J."/>
        </authorList>
    </citation>
    <scope>NUCLEOTIDE SEQUENCE [LARGE SCALE GENOMIC DNA]</scope>
    <source>
        <strain evidence="4">JCM 17440</strain>
    </source>
</reference>
<evidence type="ECO:0000259" key="2">
    <source>
        <dbReference type="Pfam" id="PF03551"/>
    </source>
</evidence>
<gene>
    <name evidence="3" type="ORF">GCM10022254_29630</name>
</gene>
<dbReference type="EMBL" id="BAABAS010000006">
    <property type="protein sequence ID" value="GAA4231697.1"/>
    <property type="molecule type" value="Genomic_DNA"/>
</dbReference>